<comment type="pathway">
    <text evidence="1">tRNA modification; wybutosine-tRNA(Phe) biosynthesis.</text>
</comment>
<dbReference type="AlphaFoldDB" id="A0A2A2KDG4"/>
<sequence>MSHPPLVRSSTLERKSSLDKDTGSRAEQLPILTKASPFGQMLENVNKSPHENSFTHNNWRYIGRGLWKVVAESLKIEKLGRERVIDDDSFRTAHVDLLYGDNAWIEYVDERGIRFQYEASKRVYNNQKSAEMKRISEWDCHGETIVDMYGGLGNFAFTFLIACHAKKVVAIDWDEDMIEALLRTAEINGVSDQLLPIQGDTRRMTPTGIADRVYLGLIPSCRAHWLTACKALKPEAGMIHISELLKIGERRKSIPIIPPQITAIKKPIISKLPSVDEEGSSKENKPVIQEVPKPKPKLKDIGKSKTEAGNATSEKKPVKKVVKKKEPKKDTANQNQEKKSETEAENSEKKPEEEEYYIDENGEKRVKRKFSRSASIVEEMESRVLPAPKIWKEFESTWNKLDEPYKDFALDCANSCCRFLNNINLSDVMYCVTICGFARHGSPSLSQKNSEHIVVDLLCTTANAPIETLAGRFMNTHLNKS</sequence>
<evidence type="ECO:0000313" key="9">
    <source>
        <dbReference type="EMBL" id="PAV71950.1"/>
    </source>
</evidence>
<dbReference type="Pfam" id="PF02475">
    <property type="entry name" value="TRM5-TYW2_MTfase"/>
    <property type="match status" value="1"/>
</dbReference>
<dbReference type="GO" id="GO:0005737">
    <property type="term" value="C:cytoplasm"/>
    <property type="evidence" value="ECO:0007669"/>
    <property type="project" value="TreeGrafter"/>
</dbReference>
<feature type="compositionally biased region" description="Basic and acidic residues" evidence="7">
    <location>
        <begin position="11"/>
        <end position="24"/>
    </location>
</feature>
<dbReference type="STRING" id="2018661.A0A2A2KDG4"/>
<feature type="compositionally biased region" description="Basic residues" evidence="7">
    <location>
        <begin position="317"/>
        <end position="326"/>
    </location>
</feature>
<dbReference type="InterPro" id="IPR030382">
    <property type="entry name" value="MeTrfase_TRM5/TYW2"/>
</dbReference>
<evidence type="ECO:0000256" key="5">
    <source>
        <dbReference type="ARBA" id="ARBA00022694"/>
    </source>
</evidence>
<evidence type="ECO:0000256" key="4">
    <source>
        <dbReference type="ARBA" id="ARBA00022691"/>
    </source>
</evidence>
<feature type="region of interest" description="Disordered" evidence="7">
    <location>
        <begin position="1"/>
        <end position="30"/>
    </location>
</feature>
<organism evidence="9 10">
    <name type="scientific">Diploscapter pachys</name>
    <dbReference type="NCBI Taxonomy" id="2018661"/>
    <lineage>
        <taxon>Eukaryota</taxon>
        <taxon>Metazoa</taxon>
        <taxon>Ecdysozoa</taxon>
        <taxon>Nematoda</taxon>
        <taxon>Chromadorea</taxon>
        <taxon>Rhabditida</taxon>
        <taxon>Rhabditina</taxon>
        <taxon>Rhabditomorpha</taxon>
        <taxon>Rhabditoidea</taxon>
        <taxon>Rhabditidae</taxon>
        <taxon>Diploscapter</taxon>
    </lineage>
</organism>
<dbReference type="Gene3D" id="3.40.50.150">
    <property type="entry name" value="Vaccinia Virus protein VP39"/>
    <property type="match status" value="1"/>
</dbReference>
<feature type="compositionally biased region" description="Basic and acidic residues" evidence="7">
    <location>
        <begin position="327"/>
        <end position="352"/>
    </location>
</feature>
<feature type="region of interest" description="Disordered" evidence="7">
    <location>
        <begin position="274"/>
        <end position="358"/>
    </location>
</feature>
<dbReference type="PANTHER" id="PTHR23245">
    <property type="entry name" value="TRNA METHYLTRANSFERASE"/>
    <property type="match status" value="1"/>
</dbReference>
<comment type="catalytic activity">
    <reaction evidence="6">
        <text>4-demethylwyosine(37) in tRNA(Phe) + S-adenosyl-L-methionine = 4-demethyl-7-[(3S)-3-amino-3-carboxypropyl]wyosine(37) in tRNA(Phe) + S-methyl-5'-thioadenosine + H(+)</text>
        <dbReference type="Rhea" id="RHEA:36355"/>
        <dbReference type="Rhea" id="RHEA-COMP:10164"/>
        <dbReference type="Rhea" id="RHEA-COMP:10378"/>
        <dbReference type="ChEBI" id="CHEBI:15378"/>
        <dbReference type="ChEBI" id="CHEBI:17509"/>
        <dbReference type="ChEBI" id="CHEBI:59789"/>
        <dbReference type="ChEBI" id="CHEBI:64315"/>
        <dbReference type="ChEBI" id="CHEBI:73550"/>
        <dbReference type="EC" id="2.5.1.114"/>
    </reaction>
</comment>
<protein>
    <recommendedName>
        <fullName evidence="2">tRNA(Phe) (4-demethylwyosine(37)-C(7)) aminocarboxypropyltransferase</fullName>
        <ecNumber evidence="2">2.5.1.114</ecNumber>
    </recommendedName>
</protein>
<evidence type="ECO:0000256" key="2">
    <source>
        <dbReference type="ARBA" id="ARBA00012265"/>
    </source>
</evidence>
<keyword evidence="5" id="KW-0819">tRNA processing</keyword>
<dbReference type="GO" id="GO:0008175">
    <property type="term" value="F:tRNA methyltransferase activity"/>
    <property type="evidence" value="ECO:0007669"/>
    <property type="project" value="TreeGrafter"/>
</dbReference>
<dbReference type="GO" id="GO:0102522">
    <property type="term" value="F:tRNA 4-demethylwyosine alpha-amino-alpha-carboxypropyltransferase activity"/>
    <property type="evidence" value="ECO:0007669"/>
    <property type="project" value="UniProtKB-EC"/>
</dbReference>
<dbReference type="EMBL" id="LIAE01008888">
    <property type="protein sequence ID" value="PAV71950.1"/>
    <property type="molecule type" value="Genomic_DNA"/>
</dbReference>
<dbReference type="InterPro" id="IPR029063">
    <property type="entry name" value="SAM-dependent_MTases_sf"/>
</dbReference>
<dbReference type="PROSITE" id="PS51684">
    <property type="entry name" value="SAM_MT_TRM5_TYW2"/>
    <property type="match status" value="1"/>
</dbReference>
<keyword evidence="4" id="KW-0949">S-adenosyl-L-methionine</keyword>
<dbReference type="OrthoDB" id="408788at2759"/>
<dbReference type="SUPFAM" id="SSF53335">
    <property type="entry name" value="S-adenosyl-L-methionine-dependent methyltransferases"/>
    <property type="match status" value="1"/>
</dbReference>
<feature type="compositionally biased region" description="Basic and acidic residues" evidence="7">
    <location>
        <begin position="297"/>
        <end position="306"/>
    </location>
</feature>
<name>A0A2A2KDG4_9BILA</name>
<gene>
    <name evidence="9" type="ORF">WR25_16655</name>
</gene>
<dbReference type="Proteomes" id="UP000218231">
    <property type="component" value="Unassembled WGS sequence"/>
</dbReference>
<evidence type="ECO:0000256" key="6">
    <source>
        <dbReference type="ARBA" id="ARBA00049400"/>
    </source>
</evidence>
<evidence type="ECO:0000313" key="10">
    <source>
        <dbReference type="Proteomes" id="UP000218231"/>
    </source>
</evidence>
<feature type="domain" description="SAM-dependent methyltransferase TRM5/TYW2-type" evidence="8">
    <location>
        <begin position="35"/>
        <end position="309"/>
    </location>
</feature>
<dbReference type="EC" id="2.5.1.114" evidence="2"/>
<comment type="caution">
    <text evidence="9">The sequence shown here is derived from an EMBL/GenBank/DDBJ whole genome shotgun (WGS) entry which is preliminary data.</text>
</comment>
<dbReference type="GO" id="GO:0031591">
    <property type="term" value="P:wybutosine biosynthetic process"/>
    <property type="evidence" value="ECO:0007669"/>
    <property type="project" value="TreeGrafter"/>
</dbReference>
<evidence type="ECO:0000256" key="7">
    <source>
        <dbReference type="SAM" id="MobiDB-lite"/>
    </source>
</evidence>
<keyword evidence="10" id="KW-1185">Reference proteome</keyword>
<accession>A0A2A2KDG4</accession>
<proteinExistence type="predicted"/>
<evidence type="ECO:0000259" key="8">
    <source>
        <dbReference type="PROSITE" id="PS51684"/>
    </source>
</evidence>
<keyword evidence="3" id="KW-0808">Transferase</keyword>
<dbReference type="PANTHER" id="PTHR23245:SF25">
    <property type="entry name" value="TRNA WYBUTOSINE-SYNTHESIZING PROTEIN 2 HOMOLOG"/>
    <property type="match status" value="1"/>
</dbReference>
<dbReference type="CDD" id="cd02440">
    <property type="entry name" value="AdoMet_MTases"/>
    <property type="match status" value="1"/>
</dbReference>
<reference evidence="9 10" key="1">
    <citation type="journal article" date="2017" name="Curr. Biol.">
        <title>Genome architecture and evolution of a unichromosomal asexual nematode.</title>
        <authorList>
            <person name="Fradin H."/>
            <person name="Zegar C."/>
            <person name="Gutwein M."/>
            <person name="Lucas J."/>
            <person name="Kovtun M."/>
            <person name="Corcoran D."/>
            <person name="Baugh L.R."/>
            <person name="Kiontke K."/>
            <person name="Gunsalus K."/>
            <person name="Fitch D.H."/>
            <person name="Piano F."/>
        </authorList>
    </citation>
    <scope>NUCLEOTIDE SEQUENCE [LARGE SCALE GENOMIC DNA]</scope>
    <source>
        <strain evidence="9">PF1309</strain>
    </source>
</reference>
<dbReference type="InterPro" id="IPR056743">
    <property type="entry name" value="TRM5-TYW2-like_MTfase"/>
</dbReference>
<dbReference type="GO" id="GO:0030488">
    <property type="term" value="P:tRNA methylation"/>
    <property type="evidence" value="ECO:0007669"/>
    <property type="project" value="TreeGrafter"/>
</dbReference>
<evidence type="ECO:0000256" key="3">
    <source>
        <dbReference type="ARBA" id="ARBA00022679"/>
    </source>
</evidence>
<evidence type="ECO:0000256" key="1">
    <source>
        <dbReference type="ARBA" id="ARBA00004797"/>
    </source>
</evidence>